<sequence length="158" mass="18573">MPRKKKRVKKIHKEAKWPRVTSFEERDEVLSFWEERFGIPKEAFEGYLLLSTSKNYWLFVELPDIKPLQGLKVQTVGLLFTRRVSHWLKPTSTALQRFGHLAQKNIIDLSPAELDRLRRERKIPFSAEVEEGYVILRCEGKVWGCGLYVKKSLISFLP</sequence>
<dbReference type="STRING" id="1795632.TH606_09950"/>
<keyword evidence="2" id="KW-1185">Reference proteome</keyword>
<proteinExistence type="predicted"/>
<accession>A0A177E4P1</accession>
<dbReference type="AlphaFoldDB" id="A0A177E4P1"/>
<evidence type="ECO:0000313" key="1">
    <source>
        <dbReference type="EMBL" id="OAG26875.1"/>
    </source>
</evidence>
<evidence type="ECO:0008006" key="3">
    <source>
        <dbReference type="Google" id="ProtNLM"/>
    </source>
</evidence>
<dbReference type="OrthoDB" id="9788830at2"/>
<dbReference type="Proteomes" id="UP000076964">
    <property type="component" value="Unassembled WGS sequence"/>
</dbReference>
<gene>
    <name evidence="1" type="ORF">TH606_09950</name>
</gene>
<reference evidence="1 2" key="1">
    <citation type="submission" date="2016-02" db="EMBL/GenBank/DDBJ databases">
        <title>Draft genome sequence of Thermodesulfatator sp. S606.</title>
        <authorList>
            <person name="Lai Q."/>
            <person name="Cao J."/>
            <person name="Dupont S."/>
            <person name="Shao Z."/>
            <person name="Jebbar M."/>
            <person name="Alain K."/>
        </authorList>
    </citation>
    <scope>NUCLEOTIDE SEQUENCE [LARGE SCALE GENOMIC DNA]</scope>
    <source>
        <strain evidence="1 2">S606</strain>
    </source>
</reference>
<evidence type="ECO:0000313" key="2">
    <source>
        <dbReference type="Proteomes" id="UP000076964"/>
    </source>
</evidence>
<dbReference type="EMBL" id="LSFI01000055">
    <property type="protein sequence ID" value="OAG26875.1"/>
    <property type="molecule type" value="Genomic_DNA"/>
</dbReference>
<dbReference type="RefSeq" id="WP_068543526.1">
    <property type="nucleotide sequence ID" value="NZ_LSFI01000055.1"/>
</dbReference>
<name>A0A177E4P1_9BACT</name>
<protein>
    <recommendedName>
        <fullName evidence="3">rRNA small subunit methyltransferase F RNA-binding PUA-like domain-containing protein</fullName>
    </recommendedName>
</protein>
<organism evidence="1 2">
    <name type="scientific">Thermodesulfatator autotrophicus</name>
    <dbReference type="NCBI Taxonomy" id="1795632"/>
    <lineage>
        <taxon>Bacteria</taxon>
        <taxon>Pseudomonadati</taxon>
        <taxon>Thermodesulfobacteriota</taxon>
        <taxon>Thermodesulfobacteria</taxon>
        <taxon>Thermodesulfobacteriales</taxon>
        <taxon>Thermodesulfatatoraceae</taxon>
        <taxon>Thermodesulfatator</taxon>
    </lineage>
</organism>
<comment type="caution">
    <text evidence="1">The sequence shown here is derived from an EMBL/GenBank/DDBJ whole genome shotgun (WGS) entry which is preliminary data.</text>
</comment>